<dbReference type="AlphaFoldDB" id="A0AAV9MVX7"/>
<dbReference type="Gene3D" id="3.40.50.720">
    <property type="entry name" value="NAD(P)-binding Rossmann-like Domain"/>
    <property type="match status" value="1"/>
</dbReference>
<proteinExistence type="inferred from homology"/>
<evidence type="ECO:0000256" key="3">
    <source>
        <dbReference type="RuleBase" id="RU000363"/>
    </source>
</evidence>
<organism evidence="5 6">
    <name type="scientific">Exophiala bonariae</name>
    <dbReference type="NCBI Taxonomy" id="1690606"/>
    <lineage>
        <taxon>Eukaryota</taxon>
        <taxon>Fungi</taxon>
        <taxon>Dikarya</taxon>
        <taxon>Ascomycota</taxon>
        <taxon>Pezizomycotina</taxon>
        <taxon>Eurotiomycetes</taxon>
        <taxon>Chaetothyriomycetidae</taxon>
        <taxon>Chaetothyriales</taxon>
        <taxon>Herpotrichiellaceae</taxon>
        <taxon>Exophiala</taxon>
    </lineage>
</organism>
<evidence type="ECO:0000313" key="6">
    <source>
        <dbReference type="Proteomes" id="UP001358417"/>
    </source>
</evidence>
<evidence type="ECO:0000256" key="4">
    <source>
        <dbReference type="SAM" id="MobiDB-lite"/>
    </source>
</evidence>
<dbReference type="PANTHER" id="PTHR44229:SF4">
    <property type="entry name" value="15-HYDROXYPROSTAGLANDIN DEHYDROGENASE [NAD(+)]"/>
    <property type="match status" value="1"/>
</dbReference>
<dbReference type="InterPro" id="IPR036291">
    <property type="entry name" value="NAD(P)-bd_dom_sf"/>
</dbReference>
<feature type="compositionally biased region" description="Polar residues" evidence="4">
    <location>
        <begin position="273"/>
        <end position="282"/>
    </location>
</feature>
<reference evidence="5 6" key="1">
    <citation type="submission" date="2023-08" db="EMBL/GenBank/DDBJ databases">
        <title>Black Yeasts Isolated from many extreme environments.</title>
        <authorList>
            <person name="Coleine C."/>
            <person name="Stajich J.E."/>
            <person name="Selbmann L."/>
        </authorList>
    </citation>
    <scope>NUCLEOTIDE SEQUENCE [LARGE SCALE GENOMIC DNA]</scope>
    <source>
        <strain evidence="5 6">CCFEE 5792</strain>
    </source>
</reference>
<accession>A0AAV9MVX7</accession>
<gene>
    <name evidence="5" type="ORF">LTR84_010759</name>
</gene>
<dbReference type="PRINTS" id="PR00081">
    <property type="entry name" value="GDHRDH"/>
</dbReference>
<protein>
    <submittedName>
        <fullName evidence="5">Uncharacterized protein</fullName>
    </submittedName>
</protein>
<keyword evidence="2" id="KW-0560">Oxidoreductase</keyword>
<name>A0AAV9MVX7_9EURO</name>
<evidence type="ECO:0000256" key="2">
    <source>
        <dbReference type="ARBA" id="ARBA00023002"/>
    </source>
</evidence>
<dbReference type="Pfam" id="PF00106">
    <property type="entry name" value="adh_short"/>
    <property type="match status" value="1"/>
</dbReference>
<dbReference type="PRINTS" id="PR00080">
    <property type="entry name" value="SDRFAMILY"/>
</dbReference>
<keyword evidence="6" id="KW-1185">Reference proteome</keyword>
<evidence type="ECO:0000256" key="1">
    <source>
        <dbReference type="ARBA" id="ARBA00006484"/>
    </source>
</evidence>
<dbReference type="PANTHER" id="PTHR44229">
    <property type="entry name" value="15-HYDROXYPROSTAGLANDIN DEHYDROGENASE [NAD(+)]"/>
    <property type="match status" value="1"/>
</dbReference>
<dbReference type="RefSeq" id="XP_064700139.1">
    <property type="nucleotide sequence ID" value="XM_064854293.1"/>
</dbReference>
<sequence length="282" mass="30487">MDATDKDAPVAVVTGAASGIGLAVTKFLVARGYRVVMADWNDELAKKESTALGDQTSVIKCDVASWDSQATMFATAIKIWGRIDVVHANAGIPDQLPLFHDNSIEPQKPKTLAIEVDLYGVIYSTSLALFYIRQNKGRGGKIIITASQAGVYPLATGPLYAAAKSGCINMMRSIAKSCAKEQIYVNCICPGLTDTGLTHNAMDQFPKNIVAPMENHIRTIETFLDTDIYGAAMESDAGGLFNRQKPDYWSPEHQAWLESDETADAWEKGGPLGSSQLGSDHR</sequence>
<evidence type="ECO:0000313" key="5">
    <source>
        <dbReference type="EMBL" id="KAK5044478.1"/>
    </source>
</evidence>
<comment type="similarity">
    <text evidence="1 3">Belongs to the short-chain dehydrogenases/reductases (SDR) family.</text>
</comment>
<feature type="region of interest" description="Disordered" evidence="4">
    <location>
        <begin position="259"/>
        <end position="282"/>
    </location>
</feature>
<dbReference type="GeneID" id="89978914"/>
<dbReference type="GO" id="GO:0016616">
    <property type="term" value="F:oxidoreductase activity, acting on the CH-OH group of donors, NAD or NADP as acceptor"/>
    <property type="evidence" value="ECO:0007669"/>
    <property type="project" value="TreeGrafter"/>
</dbReference>
<dbReference type="Proteomes" id="UP001358417">
    <property type="component" value="Unassembled WGS sequence"/>
</dbReference>
<dbReference type="InterPro" id="IPR002347">
    <property type="entry name" value="SDR_fam"/>
</dbReference>
<dbReference type="GO" id="GO:0005737">
    <property type="term" value="C:cytoplasm"/>
    <property type="evidence" value="ECO:0007669"/>
    <property type="project" value="TreeGrafter"/>
</dbReference>
<dbReference type="SUPFAM" id="SSF51735">
    <property type="entry name" value="NAD(P)-binding Rossmann-fold domains"/>
    <property type="match status" value="1"/>
</dbReference>
<comment type="caution">
    <text evidence="5">The sequence shown here is derived from an EMBL/GenBank/DDBJ whole genome shotgun (WGS) entry which is preliminary data.</text>
</comment>
<dbReference type="EMBL" id="JAVRRD010000049">
    <property type="protein sequence ID" value="KAK5044478.1"/>
    <property type="molecule type" value="Genomic_DNA"/>
</dbReference>